<accession>A0ABR2GS47</accession>
<proteinExistence type="predicted"/>
<sequence>MLKKLTSLNENQRASVVTGDESWIFLINQQESAWCVPGENPPDLVKKMINSEIVMIFISFNCKGIISINALPTNTRFTSTYMCESILPEMTENTNVEIAKFTKHHKLLHIDKKFVFK</sequence>
<evidence type="ECO:0008006" key="3">
    <source>
        <dbReference type="Google" id="ProtNLM"/>
    </source>
</evidence>
<protein>
    <recommendedName>
        <fullName evidence="3">Profilin</fullName>
    </recommendedName>
</protein>
<organism evidence="1 2">
    <name type="scientific">Tritrichomonas musculus</name>
    <dbReference type="NCBI Taxonomy" id="1915356"/>
    <lineage>
        <taxon>Eukaryota</taxon>
        <taxon>Metamonada</taxon>
        <taxon>Parabasalia</taxon>
        <taxon>Tritrichomonadida</taxon>
        <taxon>Tritrichomonadidae</taxon>
        <taxon>Tritrichomonas</taxon>
    </lineage>
</organism>
<reference evidence="1 2" key="1">
    <citation type="submission" date="2024-04" db="EMBL/GenBank/DDBJ databases">
        <title>Tritrichomonas musculus Genome.</title>
        <authorList>
            <person name="Alves-Ferreira E."/>
            <person name="Grigg M."/>
            <person name="Lorenzi H."/>
            <person name="Galac M."/>
        </authorList>
    </citation>
    <scope>NUCLEOTIDE SEQUENCE [LARGE SCALE GENOMIC DNA]</scope>
    <source>
        <strain evidence="1 2">EAF2021</strain>
    </source>
</reference>
<evidence type="ECO:0000313" key="1">
    <source>
        <dbReference type="EMBL" id="KAK8836075.1"/>
    </source>
</evidence>
<dbReference type="InterPro" id="IPR036397">
    <property type="entry name" value="RNaseH_sf"/>
</dbReference>
<name>A0ABR2GS47_9EUKA</name>
<dbReference type="Gene3D" id="3.30.420.10">
    <property type="entry name" value="Ribonuclease H-like superfamily/Ribonuclease H"/>
    <property type="match status" value="1"/>
</dbReference>
<dbReference type="Proteomes" id="UP001470230">
    <property type="component" value="Unassembled WGS sequence"/>
</dbReference>
<gene>
    <name evidence="1" type="ORF">M9Y10_040031</name>
</gene>
<evidence type="ECO:0000313" key="2">
    <source>
        <dbReference type="Proteomes" id="UP001470230"/>
    </source>
</evidence>
<dbReference type="EMBL" id="JAPFFF010000069">
    <property type="protein sequence ID" value="KAK8836075.1"/>
    <property type="molecule type" value="Genomic_DNA"/>
</dbReference>
<keyword evidence="2" id="KW-1185">Reference proteome</keyword>
<comment type="caution">
    <text evidence="1">The sequence shown here is derived from an EMBL/GenBank/DDBJ whole genome shotgun (WGS) entry which is preliminary data.</text>
</comment>